<dbReference type="AlphaFoldDB" id="A0A6J6FLB4"/>
<proteinExistence type="predicted"/>
<organism evidence="2">
    <name type="scientific">freshwater metagenome</name>
    <dbReference type="NCBI Taxonomy" id="449393"/>
    <lineage>
        <taxon>unclassified sequences</taxon>
        <taxon>metagenomes</taxon>
        <taxon>ecological metagenomes</taxon>
    </lineage>
</organism>
<evidence type="ECO:0000313" key="2">
    <source>
        <dbReference type="EMBL" id="CAB4587774.1"/>
    </source>
</evidence>
<dbReference type="Gene3D" id="2.40.50.140">
    <property type="entry name" value="Nucleic acid-binding proteins"/>
    <property type="match status" value="1"/>
</dbReference>
<dbReference type="SUPFAM" id="SSF50249">
    <property type="entry name" value="Nucleic acid-binding proteins"/>
    <property type="match status" value="1"/>
</dbReference>
<dbReference type="InterPro" id="IPR000424">
    <property type="entry name" value="Primosome_PriB/ssb"/>
</dbReference>
<reference evidence="2" key="1">
    <citation type="submission" date="2020-05" db="EMBL/GenBank/DDBJ databases">
        <authorList>
            <person name="Chiriac C."/>
            <person name="Salcher M."/>
            <person name="Ghai R."/>
            <person name="Kavagutti S V."/>
        </authorList>
    </citation>
    <scope>NUCLEOTIDE SEQUENCE</scope>
</reference>
<keyword evidence="1" id="KW-0238">DNA-binding</keyword>
<dbReference type="GO" id="GO:0003697">
    <property type="term" value="F:single-stranded DNA binding"/>
    <property type="evidence" value="ECO:0007669"/>
    <property type="project" value="InterPro"/>
</dbReference>
<evidence type="ECO:0000256" key="1">
    <source>
        <dbReference type="ARBA" id="ARBA00023125"/>
    </source>
</evidence>
<dbReference type="EMBL" id="CAEZUB010000033">
    <property type="protein sequence ID" value="CAB4587774.1"/>
    <property type="molecule type" value="Genomic_DNA"/>
</dbReference>
<accession>A0A6J6FLB4</accession>
<dbReference type="Pfam" id="PF00436">
    <property type="entry name" value="SSB"/>
    <property type="match status" value="1"/>
</dbReference>
<dbReference type="InterPro" id="IPR012340">
    <property type="entry name" value="NA-bd_OB-fold"/>
</dbReference>
<sequence length="125" mass="13854">MATKSVEKSIVKKVSKKSGQVQIDEIDLSLNDLLLRGRVSAVATTKELPSGDKVVEFRLIITRESREGVDTLDIAAWSAKSRKLALSLAPDEWVEISGAIHRRFWQSPGGLASRWQVEAIEIARL</sequence>
<gene>
    <name evidence="2" type="ORF">UFOPK1775_00441</name>
</gene>
<dbReference type="PROSITE" id="PS50935">
    <property type="entry name" value="SSB"/>
    <property type="match status" value="1"/>
</dbReference>
<name>A0A6J6FLB4_9ZZZZ</name>
<protein>
    <submittedName>
        <fullName evidence="2">Unannotated protein</fullName>
    </submittedName>
</protein>